<evidence type="ECO:0000313" key="4">
    <source>
        <dbReference type="EMBL" id="KAJ8598613.1"/>
    </source>
</evidence>
<keyword evidence="5" id="KW-1185">Reference proteome</keyword>
<feature type="domain" description="Hikeshi-like C-terminal" evidence="3">
    <location>
        <begin position="118"/>
        <end position="171"/>
    </location>
</feature>
<dbReference type="GO" id="GO:0005829">
    <property type="term" value="C:cytosol"/>
    <property type="evidence" value="ECO:0007669"/>
    <property type="project" value="TreeGrafter"/>
</dbReference>
<evidence type="ECO:0000256" key="1">
    <source>
        <dbReference type="ARBA" id="ARBA00006623"/>
    </source>
</evidence>
<dbReference type="GO" id="GO:0005634">
    <property type="term" value="C:nucleus"/>
    <property type="evidence" value="ECO:0007669"/>
    <property type="project" value="TreeGrafter"/>
</dbReference>
<proteinExistence type="inferred from homology"/>
<evidence type="ECO:0008006" key="6">
    <source>
        <dbReference type="Google" id="ProtNLM"/>
    </source>
</evidence>
<comment type="similarity">
    <text evidence="1">Belongs to the OPI10 family.</text>
</comment>
<dbReference type="InterPro" id="IPR031318">
    <property type="entry name" value="OPI10"/>
</dbReference>
<evidence type="ECO:0000313" key="5">
    <source>
        <dbReference type="Proteomes" id="UP001230188"/>
    </source>
</evidence>
<organism evidence="4 5">
    <name type="scientific">Chrysophaeum taylorii</name>
    <dbReference type="NCBI Taxonomy" id="2483200"/>
    <lineage>
        <taxon>Eukaryota</taxon>
        <taxon>Sar</taxon>
        <taxon>Stramenopiles</taxon>
        <taxon>Ochrophyta</taxon>
        <taxon>Pelagophyceae</taxon>
        <taxon>Pelagomonadales</taxon>
        <taxon>Pelagomonadaceae</taxon>
        <taxon>Chrysophaeum</taxon>
    </lineage>
</organism>
<dbReference type="InterPro" id="IPR008493">
    <property type="entry name" value="Hikeshi-like_N"/>
</dbReference>
<reference evidence="4" key="1">
    <citation type="submission" date="2023-01" db="EMBL/GenBank/DDBJ databases">
        <title>Metagenome sequencing of chrysophaentin producing Chrysophaeum taylorii.</title>
        <authorList>
            <person name="Davison J."/>
            <person name="Bewley C."/>
        </authorList>
    </citation>
    <scope>NUCLEOTIDE SEQUENCE</scope>
    <source>
        <strain evidence="4">NIES-1699</strain>
    </source>
</reference>
<dbReference type="Proteomes" id="UP001230188">
    <property type="component" value="Unassembled WGS sequence"/>
</dbReference>
<accession>A0AAD7U7P4</accession>
<dbReference type="PANTHER" id="PTHR12925:SF0">
    <property type="entry name" value="PROTEIN HIKESHI"/>
    <property type="match status" value="1"/>
</dbReference>
<feature type="domain" description="Hikeshi-like N-terminal" evidence="2">
    <location>
        <begin position="12"/>
        <end position="83"/>
    </location>
</feature>
<dbReference type="Pfam" id="PF21057">
    <property type="entry name" value="Hikeshi-like_C"/>
    <property type="match status" value="1"/>
</dbReference>
<dbReference type="InterPro" id="IPR048364">
    <property type="entry name" value="Hikeshi-like_C"/>
</dbReference>
<dbReference type="AlphaFoldDB" id="A0AAD7U7P4"/>
<dbReference type="PANTHER" id="PTHR12925">
    <property type="entry name" value="HIKESHI FAMILY MEMBER"/>
    <property type="match status" value="1"/>
</dbReference>
<dbReference type="Pfam" id="PF05603">
    <property type="entry name" value="Hikeshi-like_N"/>
    <property type="match status" value="1"/>
</dbReference>
<evidence type="ECO:0000259" key="3">
    <source>
        <dbReference type="Pfam" id="PF21057"/>
    </source>
</evidence>
<evidence type="ECO:0000259" key="2">
    <source>
        <dbReference type="Pfam" id="PF05603"/>
    </source>
</evidence>
<gene>
    <name evidence="4" type="ORF">CTAYLR_001724</name>
</gene>
<protein>
    <recommendedName>
        <fullName evidence="6">Hikeshi-like domain-containing protein</fullName>
    </recommendedName>
</protein>
<dbReference type="EMBL" id="JAQMWT010000670">
    <property type="protein sequence ID" value="KAJ8598613.1"/>
    <property type="molecule type" value="Genomic_DNA"/>
</dbReference>
<name>A0AAD7U7P4_9STRA</name>
<dbReference type="GO" id="GO:0006606">
    <property type="term" value="P:protein import into nucleus"/>
    <property type="evidence" value="ECO:0007669"/>
    <property type="project" value="TreeGrafter"/>
</dbReference>
<sequence length="175" mass="19502">MQPAPPPQFGLIVPGRSMVTEFQMVDSLKCVTTISGDVSEVCFVLLAQLPINTSAVLYYTLDGVAWTLLGAVDNSKPSGIFRTPWQQIQAVQVGVSLESSEAVQNLDIGGSGVEERRAFARKIAQDLFTFLTSFATTKEKIYTSEMLVVPANVIDRWIQRFDEKYKRDPNFYLKT</sequence>
<comment type="caution">
    <text evidence="4">The sequence shown here is derived from an EMBL/GenBank/DDBJ whole genome shotgun (WGS) entry which is preliminary data.</text>
</comment>
<dbReference type="GO" id="GO:0061608">
    <property type="term" value="F:nuclear import signal receptor activity"/>
    <property type="evidence" value="ECO:0007669"/>
    <property type="project" value="TreeGrafter"/>
</dbReference>